<dbReference type="EMBL" id="CAEZYS010000039">
    <property type="protein sequence ID" value="CAB4733283.1"/>
    <property type="molecule type" value="Genomic_DNA"/>
</dbReference>
<accession>A0A6J6SEW4</accession>
<organism evidence="1">
    <name type="scientific">freshwater metagenome</name>
    <dbReference type="NCBI Taxonomy" id="449393"/>
    <lineage>
        <taxon>unclassified sequences</taxon>
        <taxon>metagenomes</taxon>
        <taxon>ecological metagenomes</taxon>
    </lineage>
</organism>
<sequence length="313" mass="32026">MRKFVVVLALVVSAMTPTGAHAAQTKFVGGPLTNLEAKGAVINAQLSEVPTRAGLYMQQCVESASGARPTLCNEAAQLWISTATGASYAPTAAIAFKPTSSFISGTTTVDCTVSKCGIFLRFDHTAGPNLTEDQFIPITFKAGSPATVALPADEITATINAVAVSTRAPINLGYRQVSTLSAVSKSGATLTYASLSPNCALNGKEITPLKGSGECAISVTSPGTATSAGATAILPIRLTLGVQTIAAIAAKKSVKLPTVTNFGEKVSYKTSGNCSVKKNLLIAKTGKCTVVASAAGQDGLFAALEKQVILRIK</sequence>
<reference evidence="1" key="1">
    <citation type="submission" date="2020-05" db="EMBL/GenBank/DDBJ databases">
        <authorList>
            <person name="Chiriac C."/>
            <person name="Salcher M."/>
            <person name="Ghai R."/>
            <person name="Kavagutti S V."/>
        </authorList>
    </citation>
    <scope>NUCLEOTIDE SEQUENCE</scope>
</reference>
<dbReference type="AlphaFoldDB" id="A0A6J6SEW4"/>
<dbReference type="Gene3D" id="2.60.40.230">
    <property type="entry name" value="Neocarzinostatin-like"/>
    <property type="match status" value="1"/>
</dbReference>
<dbReference type="SUPFAM" id="SSF49319">
    <property type="entry name" value="Actinoxanthin-like"/>
    <property type="match status" value="1"/>
</dbReference>
<evidence type="ECO:0000313" key="1">
    <source>
        <dbReference type="EMBL" id="CAB4733283.1"/>
    </source>
</evidence>
<dbReference type="InterPro" id="IPR027273">
    <property type="entry name" value="Neocarzinostatin-like"/>
</dbReference>
<gene>
    <name evidence="1" type="ORF">UFOPK2782_00454</name>
</gene>
<protein>
    <submittedName>
        <fullName evidence="1">Unannotated protein</fullName>
    </submittedName>
</protein>
<proteinExistence type="predicted"/>
<name>A0A6J6SEW4_9ZZZZ</name>